<feature type="transmembrane region" description="Helical" evidence="1">
    <location>
        <begin position="44"/>
        <end position="66"/>
    </location>
</feature>
<feature type="transmembrane region" description="Helical" evidence="1">
    <location>
        <begin position="78"/>
        <end position="97"/>
    </location>
</feature>
<feature type="transmembrane region" description="Helical" evidence="1">
    <location>
        <begin position="189"/>
        <end position="216"/>
    </location>
</feature>
<evidence type="ECO:0000313" key="3">
    <source>
        <dbReference type="Proteomes" id="UP000023152"/>
    </source>
</evidence>
<dbReference type="AlphaFoldDB" id="X6MIU7"/>
<sequence length="238" mass="27155">MTNWLHVSYAIVTYFSFVVILGVFLLYCYFSYSLLNQKSKDTKKLLIGITLACILGYLWVEIMVIAEINMDAAFCNMRVKMLTAAFCLSKFCLYYLFLYRLHSIFGKSEYAYPVKNLIIFAALLALLFIFYLVYGAFIVYGRVSEFSHCTWTGPSWFVLLFGGLDLVISFICLLLPLVKMSQIQPENHFLVLVLKYAILTTTSVGTTFAALLLLVLSGGKLFHANRLDDVTYTFSKIH</sequence>
<comment type="caution">
    <text evidence="2">The sequence shown here is derived from an EMBL/GenBank/DDBJ whole genome shotgun (WGS) entry which is preliminary data.</text>
</comment>
<keyword evidence="1" id="KW-0472">Membrane</keyword>
<feature type="transmembrane region" description="Helical" evidence="1">
    <location>
        <begin position="117"/>
        <end position="143"/>
    </location>
</feature>
<organism evidence="2 3">
    <name type="scientific">Reticulomyxa filosa</name>
    <dbReference type="NCBI Taxonomy" id="46433"/>
    <lineage>
        <taxon>Eukaryota</taxon>
        <taxon>Sar</taxon>
        <taxon>Rhizaria</taxon>
        <taxon>Retaria</taxon>
        <taxon>Foraminifera</taxon>
        <taxon>Monothalamids</taxon>
        <taxon>Reticulomyxidae</taxon>
        <taxon>Reticulomyxa</taxon>
    </lineage>
</organism>
<evidence type="ECO:0008006" key="4">
    <source>
        <dbReference type="Google" id="ProtNLM"/>
    </source>
</evidence>
<gene>
    <name evidence="2" type="ORF">RFI_23568</name>
</gene>
<name>X6MIU7_RETFI</name>
<keyword evidence="3" id="KW-1185">Reference proteome</keyword>
<evidence type="ECO:0000313" key="2">
    <source>
        <dbReference type="EMBL" id="ETO13799.1"/>
    </source>
</evidence>
<evidence type="ECO:0000256" key="1">
    <source>
        <dbReference type="SAM" id="Phobius"/>
    </source>
</evidence>
<dbReference type="EMBL" id="ASPP01020381">
    <property type="protein sequence ID" value="ETO13799.1"/>
    <property type="molecule type" value="Genomic_DNA"/>
</dbReference>
<accession>X6MIU7</accession>
<keyword evidence="1" id="KW-0812">Transmembrane</keyword>
<reference evidence="2 3" key="1">
    <citation type="journal article" date="2013" name="Curr. Biol.">
        <title>The Genome of the Foraminiferan Reticulomyxa filosa.</title>
        <authorList>
            <person name="Glockner G."/>
            <person name="Hulsmann N."/>
            <person name="Schleicher M."/>
            <person name="Noegel A.A."/>
            <person name="Eichinger L."/>
            <person name="Gallinger C."/>
            <person name="Pawlowski J."/>
            <person name="Sierra R."/>
            <person name="Euteneuer U."/>
            <person name="Pillet L."/>
            <person name="Moustafa A."/>
            <person name="Platzer M."/>
            <person name="Groth M."/>
            <person name="Szafranski K."/>
            <person name="Schliwa M."/>
        </authorList>
    </citation>
    <scope>NUCLEOTIDE SEQUENCE [LARGE SCALE GENOMIC DNA]</scope>
</reference>
<keyword evidence="1" id="KW-1133">Transmembrane helix</keyword>
<proteinExistence type="predicted"/>
<protein>
    <recommendedName>
        <fullName evidence="4">G-protein coupled receptors family 3 profile domain-containing protein</fullName>
    </recommendedName>
</protein>
<dbReference type="Proteomes" id="UP000023152">
    <property type="component" value="Unassembled WGS sequence"/>
</dbReference>
<feature type="transmembrane region" description="Helical" evidence="1">
    <location>
        <begin position="6"/>
        <end position="32"/>
    </location>
</feature>
<feature type="transmembrane region" description="Helical" evidence="1">
    <location>
        <begin position="155"/>
        <end position="177"/>
    </location>
</feature>